<dbReference type="InterPro" id="IPR009057">
    <property type="entry name" value="Homeodomain-like_sf"/>
</dbReference>
<dbReference type="RefSeq" id="WP_071950043.1">
    <property type="nucleotide sequence ID" value="NZ_BAAAVX010000003.1"/>
</dbReference>
<evidence type="ECO:0000313" key="6">
    <source>
        <dbReference type="EMBL" id="QYL18244.1"/>
    </source>
</evidence>
<sequence length="202" mass="22599">MDGLRERKKADTRRALSDAALHLAFERGMDNVTREAIAERAGVSLRTFNNYFAGKYEAIAYRQIERMRRSLNSFREWPAEDPLWTAITGSVLEPLVAEMGEDFAPTRKQLDQLVELSMAIEVRNALANNLMGEWIEAIAERTGTDPVRDMYPRLVAASIRAVAEAAMDTYITSDPPVPIVGLMRRGFADVVAGLPEPKRKSS</sequence>
<dbReference type="SUPFAM" id="SSF46689">
    <property type="entry name" value="Homeodomain-like"/>
    <property type="match status" value="1"/>
</dbReference>
<dbReference type="Gene3D" id="1.10.357.10">
    <property type="entry name" value="Tetracycline Repressor, domain 2"/>
    <property type="match status" value="1"/>
</dbReference>
<dbReference type="Pfam" id="PF17754">
    <property type="entry name" value="TetR_C_14"/>
    <property type="match status" value="1"/>
</dbReference>
<gene>
    <name evidence="6" type="ORF">K0O64_06875</name>
</gene>
<dbReference type="EMBL" id="CP080333">
    <property type="protein sequence ID" value="QYL18244.1"/>
    <property type="molecule type" value="Genomic_DNA"/>
</dbReference>
<dbReference type="PROSITE" id="PS50977">
    <property type="entry name" value="HTH_TETR_2"/>
    <property type="match status" value="1"/>
</dbReference>
<organism evidence="6 7">
    <name type="scientific">Mycolicibacterium pallens</name>
    <dbReference type="NCBI Taxonomy" id="370524"/>
    <lineage>
        <taxon>Bacteria</taxon>
        <taxon>Bacillati</taxon>
        <taxon>Actinomycetota</taxon>
        <taxon>Actinomycetes</taxon>
        <taxon>Mycobacteriales</taxon>
        <taxon>Mycobacteriaceae</taxon>
        <taxon>Mycolicibacterium</taxon>
    </lineage>
</organism>
<evidence type="ECO:0000256" key="1">
    <source>
        <dbReference type="ARBA" id="ARBA00023015"/>
    </source>
</evidence>
<dbReference type="InterPro" id="IPR001647">
    <property type="entry name" value="HTH_TetR"/>
</dbReference>
<dbReference type="Pfam" id="PF00440">
    <property type="entry name" value="TetR_N"/>
    <property type="match status" value="1"/>
</dbReference>
<feature type="DNA-binding region" description="H-T-H motif" evidence="4">
    <location>
        <begin position="33"/>
        <end position="52"/>
    </location>
</feature>
<name>A0ABX8VRU9_9MYCO</name>
<keyword evidence="2 4" id="KW-0238">DNA-binding</keyword>
<dbReference type="PANTHER" id="PTHR30055:SF238">
    <property type="entry name" value="MYCOFACTOCIN BIOSYNTHESIS TRANSCRIPTIONAL REGULATOR MFTR-RELATED"/>
    <property type="match status" value="1"/>
</dbReference>
<evidence type="ECO:0000259" key="5">
    <source>
        <dbReference type="PROSITE" id="PS50977"/>
    </source>
</evidence>
<dbReference type="Gene3D" id="1.10.10.60">
    <property type="entry name" value="Homeodomain-like"/>
    <property type="match status" value="1"/>
</dbReference>
<reference evidence="6 7" key="1">
    <citation type="submission" date="2021-07" db="EMBL/GenBank/DDBJ databases">
        <title>Whole genome sequencing of non-tuberculosis mycobacteria type-strains.</title>
        <authorList>
            <person name="Igarashi Y."/>
            <person name="Osugi A."/>
            <person name="Mitarai S."/>
        </authorList>
    </citation>
    <scope>NUCLEOTIDE SEQUENCE [LARGE SCALE GENOMIC DNA]</scope>
    <source>
        <strain evidence="6 7">JCM 16370</strain>
    </source>
</reference>
<evidence type="ECO:0000256" key="2">
    <source>
        <dbReference type="ARBA" id="ARBA00023125"/>
    </source>
</evidence>
<keyword evidence="3" id="KW-0804">Transcription</keyword>
<keyword evidence="7" id="KW-1185">Reference proteome</keyword>
<dbReference type="InterPro" id="IPR050109">
    <property type="entry name" value="HTH-type_TetR-like_transc_reg"/>
</dbReference>
<evidence type="ECO:0000256" key="3">
    <source>
        <dbReference type="ARBA" id="ARBA00023163"/>
    </source>
</evidence>
<keyword evidence="1" id="KW-0805">Transcription regulation</keyword>
<feature type="domain" description="HTH tetR-type" evidence="5">
    <location>
        <begin position="10"/>
        <end position="70"/>
    </location>
</feature>
<proteinExistence type="predicted"/>
<protein>
    <submittedName>
        <fullName evidence="6">TetR family transcriptional regulator</fullName>
    </submittedName>
</protein>
<evidence type="ECO:0000256" key="4">
    <source>
        <dbReference type="PROSITE-ProRule" id="PRU00335"/>
    </source>
</evidence>
<dbReference type="PANTHER" id="PTHR30055">
    <property type="entry name" value="HTH-TYPE TRANSCRIPTIONAL REGULATOR RUTR"/>
    <property type="match status" value="1"/>
</dbReference>
<evidence type="ECO:0000313" key="7">
    <source>
        <dbReference type="Proteomes" id="UP000825367"/>
    </source>
</evidence>
<dbReference type="Proteomes" id="UP000825367">
    <property type="component" value="Chromosome"/>
</dbReference>
<accession>A0ABX8VRU9</accession>
<dbReference type="InterPro" id="IPR041347">
    <property type="entry name" value="MftR_C"/>
</dbReference>